<dbReference type="RefSeq" id="WP_127490012.1">
    <property type="nucleotide sequence ID" value="NZ_CP022572.1"/>
</dbReference>
<gene>
    <name evidence="2" type="ORF">CHR53_21545</name>
</gene>
<keyword evidence="3" id="KW-1185">Reference proteome</keyword>
<evidence type="ECO:0000313" key="3">
    <source>
        <dbReference type="Proteomes" id="UP000282892"/>
    </source>
</evidence>
<evidence type="ECO:0000259" key="1">
    <source>
        <dbReference type="Pfam" id="PF01636"/>
    </source>
</evidence>
<dbReference type="PANTHER" id="PTHR40086">
    <property type="entry name" value="PHOSPHOTRANSFERASE YTMP-RELATED"/>
    <property type="match status" value="1"/>
</dbReference>
<keyword evidence="2" id="KW-0808">Transferase</keyword>
<dbReference type="AlphaFoldDB" id="A0A3Q9QYC2"/>
<dbReference type="Proteomes" id="UP000282892">
    <property type="component" value="Chromosome"/>
</dbReference>
<dbReference type="STRING" id="1193713.GCA_001636315_01190"/>
<dbReference type="KEGG" id="nmk:CHR53_21545"/>
<protein>
    <submittedName>
        <fullName evidence="2">Phosphotransferase</fullName>
    </submittedName>
</protein>
<feature type="domain" description="Aminoglycoside phosphotransferase" evidence="1">
    <location>
        <begin position="14"/>
        <end position="223"/>
    </location>
</feature>
<dbReference type="InterPro" id="IPR002575">
    <property type="entry name" value="Aminoglycoside_PTrfase"/>
</dbReference>
<proteinExistence type="predicted"/>
<dbReference type="OrthoDB" id="3171511at2"/>
<dbReference type="Pfam" id="PF01636">
    <property type="entry name" value="APH"/>
    <property type="match status" value="1"/>
</dbReference>
<sequence length="257" mass="30170">MEHILGQEWEISPAGGATGEAFYARYEDQSLFLKRNSSPFLAVLSAEGIVPKLVWTKRLENGDVITAQQWLEGRELKPPEMNQELVARLLKKIHRSEPMLGMLSRLEKSPLNPEMFFQSVIREIDTETLSLPEVKEALSFLEQEVQNVHCDEKVVCHGDVNHNNWLLTEDNQLYLIDWDGASIADPAIDLGMLLYLYIPEKNWQDWLQMYGEELTDNLRLRMKWYVVLQTISFIQFHKNKTRFEEMNYWIQFLHEIL</sequence>
<dbReference type="GO" id="GO:0016740">
    <property type="term" value="F:transferase activity"/>
    <property type="evidence" value="ECO:0007669"/>
    <property type="project" value="UniProtKB-KW"/>
</dbReference>
<accession>A0A3Q9QYC2</accession>
<dbReference type="Gene3D" id="3.90.1200.10">
    <property type="match status" value="1"/>
</dbReference>
<dbReference type="PANTHER" id="PTHR40086:SF1">
    <property type="entry name" value="CELL CYCLE REGULATOR CCRZ"/>
    <property type="match status" value="1"/>
</dbReference>
<organism evidence="2 3">
    <name type="scientific">Neobacillus mesonae</name>
    <dbReference type="NCBI Taxonomy" id="1193713"/>
    <lineage>
        <taxon>Bacteria</taxon>
        <taxon>Bacillati</taxon>
        <taxon>Bacillota</taxon>
        <taxon>Bacilli</taxon>
        <taxon>Bacillales</taxon>
        <taxon>Bacillaceae</taxon>
        <taxon>Neobacillus</taxon>
    </lineage>
</organism>
<dbReference type="InterPro" id="IPR052077">
    <property type="entry name" value="CcrZ_PhaseVar_Mediator"/>
</dbReference>
<dbReference type="EMBL" id="CP022572">
    <property type="protein sequence ID" value="AZU65087.1"/>
    <property type="molecule type" value="Genomic_DNA"/>
</dbReference>
<reference evidence="2 3" key="1">
    <citation type="submission" date="2017-07" db="EMBL/GenBank/DDBJ databases">
        <title>The complete genome sequence of Bacillus mesonae strain H20-5, an efficient strain improving plant abiotic stress resistance.</title>
        <authorList>
            <person name="Kim S.Y."/>
            <person name="Song H."/>
            <person name="Sang M.K."/>
            <person name="Weon H.-Y."/>
            <person name="Song J."/>
        </authorList>
    </citation>
    <scope>NUCLEOTIDE SEQUENCE [LARGE SCALE GENOMIC DNA]</scope>
    <source>
        <strain evidence="2 3">H20-5</strain>
    </source>
</reference>
<name>A0A3Q9QYC2_9BACI</name>
<dbReference type="SUPFAM" id="SSF56112">
    <property type="entry name" value="Protein kinase-like (PK-like)"/>
    <property type="match status" value="1"/>
</dbReference>
<dbReference type="InterPro" id="IPR011009">
    <property type="entry name" value="Kinase-like_dom_sf"/>
</dbReference>
<evidence type="ECO:0000313" key="2">
    <source>
        <dbReference type="EMBL" id="AZU65087.1"/>
    </source>
</evidence>